<proteinExistence type="predicted"/>
<dbReference type="EMBL" id="QJKJ01007557">
    <property type="protein sequence ID" value="RDX82765.1"/>
    <property type="molecule type" value="Genomic_DNA"/>
</dbReference>
<evidence type="ECO:0000313" key="1">
    <source>
        <dbReference type="EMBL" id="RDX82765.1"/>
    </source>
</evidence>
<sequence length="60" mass="7182">MVIRYTMLKIDDSYLILKILELLTSQFDIMKTSNNIENHEWTIDETIDETIVIVVKRRIL</sequence>
<comment type="caution">
    <text evidence="1">The sequence shown here is derived from an EMBL/GenBank/DDBJ whole genome shotgun (WGS) entry which is preliminary data.</text>
</comment>
<name>A0A371FWQ5_MUCPR</name>
<dbReference type="Proteomes" id="UP000257109">
    <property type="component" value="Unassembled WGS sequence"/>
</dbReference>
<accession>A0A371FWQ5</accession>
<dbReference type="AlphaFoldDB" id="A0A371FWQ5"/>
<protein>
    <submittedName>
        <fullName evidence="1">Uncharacterized protein</fullName>
    </submittedName>
</protein>
<gene>
    <name evidence="1" type="ORF">CR513_36406</name>
</gene>
<evidence type="ECO:0000313" key="2">
    <source>
        <dbReference type="Proteomes" id="UP000257109"/>
    </source>
</evidence>
<keyword evidence="2" id="KW-1185">Reference proteome</keyword>
<reference evidence="1" key="1">
    <citation type="submission" date="2018-05" db="EMBL/GenBank/DDBJ databases">
        <title>Draft genome of Mucuna pruriens seed.</title>
        <authorList>
            <person name="Nnadi N.E."/>
            <person name="Vos R."/>
            <person name="Hasami M.H."/>
            <person name="Devisetty U.K."/>
            <person name="Aguiy J.C."/>
        </authorList>
    </citation>
    <scope>NUCLEOTIDE SEQUENCE [LARGE SCALE GENOMIC DNA]</scope>
    <source>
        <strain evidence="1">JCA_2017</strain>
    </source>
</reference>
<feature type="non-terminal residue" evidence="1">
    <location>
        <position position="1"/>
    </location>
</feature>
<organism evidence="1 2">
    <name type="scientific">Mucuna pruriens</name>
    <name type="common">Velvet bean</name>
    <name type="synonym">Dolichos pruriens</name>
    <dbReference type="NCBI Taxonomy" id="157652"/>
    <lineage>
        <taxon>Eukaryota</taxon>
        <taxon>Viridiplantae</taxon>
        <taxon>Streptophyta</taxon>
        <taxon>Embryophyta</taxon>
        <taxon>Tracheophyta</taxon>
        <taxon>Spermatophyta</taxon>
        <taxon>Magnoliopsida</taxon>
        <taxon>eudicotyledons</taxon>
        <taxon>Gunneridae</taxon>
        <taxon>Pentapetalae</taxon>
        <taxon>rosids</taxon>
        <taxon>fabids</taxon>
        <taxon>Fabales</taxon>
        <taxon>Fabaceae</taxon>
        <taxon>Papilionoideae</taxon>
        <taxon>50 kb inversion clade</taxon>
        <taxon>NPAAA clade</taxon>
        <taxon>indigoferoid/millettioid clade</taxon>
        <taxon>Phaseoleae</taxon>
        <taxon>Mucuna</taxon>
    </lineage>
</organism>